<dbReference type="Pfam" id="PF10557">
    <property type="entry name" value="Cullin_Nedd8"/>
    <property type="match status" value="1"/>
</dbReference>
<dbReference type="SMART" id="SM00182">
    <property type="entry name" value="CULLIN"/>
    <property type="match status" value="1"/>
</dbReference>
<dbReference type="Pfam" id="PF00888">
    <property type="entry name" value="Cullin"/>
    <property type="match status" value="1"/>
</dbReference>
<dbReference type="InterPro" id="IPR036388">
    <property type="entry name" value="WH-like_DNA-bd_sf"/>
</dbReference>
<dbReference type="InterPro" id="IPR036317">
    <property type="entry name" value="Cullin_homology_sf"/>
</dbReference>
<evidence type="ECO:0000259" key="6">
    <source>
        <dbReference type="PROSITE" id="PS50069"/>
    </source>
</evidence>
<evidence type="ECO:0000256" key="2">
    <source>
        <dbReference type="ARBA" id="ARBA00022499"/>
    </source>
</evidence>
<dbReference type="SUPFAM" id="SSF46785">
    <property type="entry name" value="Winged helix' DNA-binding domain"/>
    <property type="match status" value="1"/>
</dbReference>
<dbReference type="GO" id="GO:0006511">
    <property type="term" value="P:ubiquitin-dependent protein catabolic process"/>
    <property type="evidence" value="ECO:0007669"/>
    <property type="project" value="InterPro"/>
</dbReference>
<dbReference type="SUPFAM" id="SSF74788">
    <property type="entry name" value="Cullin repeat-like"/>
    <property type="match status" value="1"/>
</dbReference>
<dbReference type="PROSITE" id="PS50069">
    <property type="entry name" value="CULLIN_2"/>
    <property type="match status" value="1"/>
</dbReference>
<dbReference type="Pfam" id="PF26557">
    <property type="entry name" value="Cullin_AB"/>
    <property type="match status" value="1"/>
</dbReference>
<dbReference type="InterPro" id="IPR036390">
    <property type="entry name" value="WH_DNA-bd_sf"/>
</dbReference>
<dbReference type="InterPro" id="IPR016158">
    <property type="entry name" value="Cullin_homology"/>
</dbReference>
<gene>
    <name evidence="7" type="ORF">EDB92DRAFT_1832081</name>
</gene>
<comment type="similarity">
    <text evidence="1 4 5">Belongs to the cullin family.</text>
</comment>
<dbReference type="InterPro" id="IPR059120">
    <property type="entry name" value="Cullin-like_AB"/>
</dbReference>
<sequence>MTDIATLLTFPSTSNGFTAFRSSIHDSHAASPNFQLHKVRRLDADSDSGSASRSRAVVHPTSRSHVMVARGPANFGISGNLPSPLTQRQIDEVLSILRHCVRIILTRDTESALPATYERIFALCRDAVVVHDKGEILANIVKIELDQSVALLECQLAENISEGVGFASPFAEALTWFERQVGLLEDVMTYLDRGYLVQTKEAQGIRQQANNLLLSKIFYDRRLNERLSQVINEWLTWEWQNSTEHTARPHIHTLIRHLRTHAQYNAHFESPYVQRLSKYYADQAKRRSGPSNDPLTFLDYCATKRNEEVFRARAILPDSSWGAVEATTEGSLLHDNLDWLADGVIGRLIERNDTEKLKILSALFDRVAGLPKLVAAFKSFVTLKVSDIVSDVDRDEEMVERLISFKSSASAALSFHVSSPDVVKDFEYALHDAFATGFKKRRNKPAEVIARHIDKLMRMGQGSTSEEAFNEHLDASLALYRFTEDKDVFRAFYHRALAKRLLLGRSASDDTEKAMLKKLKEDYDPEFGMGDHMFRDLALSRDSMAEYHKRLGPERAAEQKLTTMVLQQSFWPFSSRAGNDAIIPNPMQAELDAFATFYNEKHQGHKIEWNHALGTVSLRACFAAGQKELSVSLYQAIVLLLFNDITEVSFLDAKMLTGIEDAELRLILQSLACGKKRVLKKRPAGKDVNDDDVFVFNDAFEDPRAKVHINSIQVKETVEESQRMQSAVEGDRKHYLDAAIVRVMKARKQLTYEQIKTETIEAVRRHFTPDVLSIKQRIDGLVEQEYLRRDDDDRNMFFYVA</sequence>
<dbReference type="Gene3D" id="3.30.230.130">
    <property type="entry name" value="Cullin, Chain C, Domain 2"/>
    <property type="match status" value="1"/>
</dbReference>
<comment type="caution">
    <text evidence="7">The sequence shown here is derived from an EMBL/GenBank/DDBJ whole genome shotgun (WGS) entry which is preliminary data.</text>
</comment>
<evidence type="ECO:0000313" key="8">
    <source>
        <dbReference type="Proteomes" id="UP001201163"/>
    </source>
</evidence>
<keyword evidence="3" id="KW-0832">Ubl conjugation</keyword>
<dbReference type="GO" id="GO:0031625">
    <property type="term" value="F:ubiquitin protein ligase binding"/>
    <property type="evidence" value="ECO:0007669"/>
    <property type="project" value="InterPro"/>
</dbReference>
<evidence type="ECO:0000256" key="1">
    <source>
        <dbReference type="ARBA" id="ARBA00006019"/>
    </source>
</evidence>
<name>A0AAD4QEY9_9AGAM</name>
<dbReference type="Proteomes" id="UP001201163">
    <property type="component" value="Unassembled WGS sequence"/>
</dbReference>
<dbReference type="InterPro" id="IPR019559">
    <property type="entry name" value="Cullin_neddylation_domain"/>
</dbReference>
<feature type="domain" description="Cullin family profile" evidence="6">
    <location>
        <begin position="444"/>
        <end position="672"/>
    </location>
</feature>
<keyword evidence="2" id="KW-1017">Isopeptide bond</keyword>
<evidence type="ECO:0000256" key="4">
    <source>
        <dbReference type="PROSITE-ProRule" id="PRU00330"/>
    </source>
</evidence>
<dbReference type="FunFam" id="1.10.10.10:FF:000014">
    <property type="entry name" value="Cullin 1"/>
    <property type="match status" value="1"/>
</dbReference>
<dbReference type="SMART" id="SM00884">
    <property type="entry name" value="Cullin_Nedd8"/>
    <property type="match status" value="1"/>
</dbReference>
<protein>
    <submittedName>
        <fullName evidence="7">Cullin-4B</fullName>
    </submittedName>
</protein>
<dbReference type="Gene3D" id="1.10.10.10">
    <property type="entry name" value="Winged helix-like DNA-binding domain superfamily/Winged helix DNA-binding domain"/>
    <property type="match status" value="1"/>
</dbReference>
<dbReference type="Gene3D" id="1.20.1310.10">
    <property type="entry name" value="Cullin Repeats"/>
    <property type="match status" value="4"/>
</dbReference>
<evidence type="ECO:0000256" key="3">
    <source>
        <dbReference type="ARBA" id="ARBA00022843"/>
    </source>
</evidence>
<accession>A0AAD4QEY9</accession>
<evidence type="ECO:0000256" key="5">
    <source>
        <dbReference type="RuleBase" id="RU003829"/>
    </source>
</evidence>
<reference evidence="7" key="1">
    <citation type="submission" date="2022-01" db="EMBL/GenBank/DDBJ databases">
        <title>Comparative genomics reveals a dynamic genome evolution in the ectomycorrhizal milk-cap (Lactarius) mushrooms.</title>
        <authorList>
            <consortium name="DOE Joint Genome Institute"/>
            <person name="Lebreton A."/>
            <person name="Tang N."/>
            <person name="Kuo A."/>
            <person name="LaButti K."/>
            <person name="Drula E."/>
            <person name="Barry K."/>
            <person name="Clum A."/>
            <person name="Lipzen A."/>
            <person name="Mousain D."/>
            <person name="Ng V."/>
            <person name="Wang R."/>
            <person name="Wang X."/>
            <person name="Dai Y."/>
            <person name="Henrissat B."/>
            <person name="Grigoriev I.V."/>
            <person name="Guerin-Laguette A."/>
            <person name="Yu F."/>
            <person name="Martin F.M."/>
        </authorList>
    </citation>
    <scope>NUCLEOTIDE SEQUENCE</scope>
    <source>
        <strain evidence="7">QP</strain>
    </source>
</reference>
<dbReference type="InterPro" id="IPR016159">
    <property type="entry name" value="Cullin_repeat-like_dom_sf"/>
</dbReference>
<dbReference type="PANTHER" id="PTHR11932">
    <property type="entry name" value="CULLIN"/>
    <property type="match status" value="1"/>
</dbReference>
<dbReference type="InterPro" id="IPR045093">
    <property type="entry name" value="Cullin"/>
</dbReference>
<dbReference type="EMBL" id="JAKELL010000003">
    <property type="protein sequence ID" value="KAH8999781.1"/>
    <property type="molecule type" value="Genomic_DNA"/>
</dbReference>
<proteinExistence type="inferred from homology"/>
<keyword evidence="8" id="KW-1185">Reference proteome</keyword>
<dbReference type="SUPFAM" id="SSF75632">
    <property type="entry name" value="Cullin homology domain"/>
    <property type="match status" value="1"/>
</dbReference>
<dbReference type="AlphaFoldDB" id="A0AAD4QEY9"/>
<dbReference type="InterPro" id="IPR001373">
    <property type="entry name" value="Cullin_N"/>
</dbReference>
<organism evidence="7 8">
    <name type="scientific">Lactarius akahatsu</name>
    <dbReference type="NCBI Taxonomy" id="416441"/>
    <lineage>
        <taxon>Eukaryota</taxon>
        <taxon>Fungi</taxon>
        <taxon>Dikarya</taxon>
        <taxon>Basidiomycota</taxon>
        <taxon>Agaricomycotina</taxon>
        <taxon>Agaricomycetes</taxon>
        <taxon>Russulales</taxon>
        <taxon>Russulaceae</taxon>
        <taxon>Lactarius</taxon>
    </lineage>
</organism>
<evidence type="ECO:0000313" key="7">
    <source>
        <dbReference type="EMBL" id="KAH8999781.1"/>
    </source>
</evidence>